<accession>A0A5D3WHJ0</accession>
<dbReference type="PANTHER" id="PTHR21600:SF87">
    <property type="entry name" value="RNA PSEUDOURIDYLATE SYNTHASE DOMAIN-CONTAINING PROTEIN 1"/>
    <property type="match status" value="1"/>
</dbReference>
<dbReference type="GO" id="GO:0009982">
    <property type="term" value="F:pseudouridine synthase activity"/>
    <property type="evidence" value="ECO:0007669"/>
    <property type="project" value="InterPro"/>
</dbReference>
<evidence type="ECO:0000313" key="5">
    <source>
        <dbReference type="Proteomes" id="UP000324159"/>
    </source>
</evidence>
<comment type="similarity">
    <text evidence="1">Belongs to the pseudouridine synthase RluA family.</text>
</comment>
<dbReference type="GO" id="GO:0003723">
    <property type="term" value="F:RNA binding"/>
    <property type="evidence" value="ECO:0007669"/>
    <property type="project" value="UniProtKB-KW"/>
</dbReference>
<dbReference type="PROSITE" id="PS50889">
    <property type="entry name" value="S4"/>
    <property type="match status" value="1"/>
</dbReference>
<dbReference type="PANTHER" id="PTHR21600">
    <property type="entry name" value="MITOCHONDRIAL RNA PSEUDOURIDINE SYNTHASE"/>
    <property type="match status" value="1"/>
</dbReference>
<evidence type="ECO:0000259" key="3">
    <source>
        <dbReference type="Pfam" id="PF00849"/>
    </source>
</evidence>
<evidence type="ECO:0000256" key="2">
    <source>
        <dbReference type="PROSITE-ProRule" id="PRU00182"/>
    </source>
</evidence>
<dbReference type="InterPro" id="IPR006224">
    <property type="entry name" value="PsdUridine_synth_RluA-like_CS"/>
</dbReference>
<dbReference type="Pfam" id="PF00849">
    <property type="entry name" value="PseudoU_synth_2"/>
    <property type="match status" value="1"/>
</dbReference>
<dbReference type="PROSITE" id="PS01129">
    <property type="entry name" value="PSI_RLU"/>
    <property type="match status" value="1"/>
</dbReference>
<keyword evidence="2" id="KW-0694">RNA-binding</keyword>
<dbReference type="Proteomes" id="UP000324159">
    <property type="component" value="Unassembled WGS sequence"/>
</dbReference>
<protein>
    <submittedName>
        <fullName evidence="4">23S rRNA pseudouridine955/2504/2580 synthase</fullName>
    </submittedName>
</protein>
<dbReference type="SUPFAM" id="SSF55120">
    <property type="entry name" value="Pseudouridine synthase"/>
    <property type="match status" value="1"/>
</dbReference>
<organism evidence="4 5">
    <name type="scientific">Geothermobacter ehrlichii</name>
    <dbReference type="NCBI Taxonomy" id="213224"/>
    <lineage>
        <taxon>Bacteria</taxon>
        <taxon>Pseudomonadati</taxon>
        <taxon>Thermodesulfobacteriota</taxon>
        <taxon>Desulfuromonadia</taxon>
        <taxon>Desulfuromonadales</taxon>
        <taxon>Geothermobacteraceae</taxon>
        <taxon>Geothermobacter</taxon>
    </lineage>
</organism>
<dbReference type="InterPro" id="IPR050188">
    <property type="entry name" value="RluA_PseudoU_synthase"/>
</dbReference>
<dbReference type="GO" id="GO:0140098">
    <property type="term" value="F:catalytic activity, acting on RNA"/>
    <property type="evidence" value="ECO:0007669"/>
    <property type="project" value="UniProtKB-ARBA"/>
</dbReference>
<evidence type="ECO:0000256" key="1">
    <source>
        <dbReference type="ARBA" id="ARBA00010876"/>
    </source>
</evidence>
<keyword evidence="5" id="KW-1185">Reference proteome</keyword>
<dbReference type="Gene3D" id="3.30.2350.10">
    <property type="entry name" value="Pseudouridine synthase"/>
    <property type="match status" value="1"/>
</dbReference>
<dbReference type="EMBL" id="VNIB01000007">
    <property type="protein sequence ID" value="TYO98319.1"/>
    <property type="molecule type" value="Genomic_DNA"/>
</dbReference>
<dbReference type="InterPro" id="IPR006145">
    <property type="entry name" value="PsdUridine_synth_RsuA/RluA"/>
</dbReference>
<name>A0A5D3WHJ0_9BACT</name>
<evidence type="ECO:0000313" key="4">
    <source>
        <dbReference type="EMBL" id="TYO98319.1"/>
    </source>
</evidence>
<gene>
    <name evidence="4" type="ORF">EDC39_107120</name>
</gene>
<dbReference type="InterPro" id="IPR020103">
    <property type="entry name" value="PsdUridine_synth_cat_dom_sf"/>
</dbReference>
<comment type="caution">
    <text evidence="4">The sequence shown here is derived from an EMBL/GenBank/DDBJ whole genome shotgun (WGS) entry which is preliminary data.</text>
</comment>
<dbReference type="GO" id="GO:0000455">
    <property type="term" value="P:enzyme-directed rRNA pseudouridine synthesis"/>
    <property type="evidence" value="ECO:0007669"/>
    <property type="project" value="TreeGrafter"/>
</dbReference>
<reference evidence="4 5" key="1">
    <citation type="submission" date="2019-07" db="EMBL/GenBank/DDBJ databases">
        <title>Genomic Encyclopedia of Type Strains, Phase IV (KMG-IV): sequencing the most valuable type-strain genomes for metagenomic binning, comparative biology and taxonomic classification.</title>
        <authorList>
            <person name="Goeker M."/>
        </authorList>
    </citation>
    <scope>NUCLEOTIDE SEQUENCE [LARGE SCALE GENOMIC DNA]</scope>
    <source>
        <strain evidence="4 5">SS015</strain>
    </source>
</reference>
<dbReference type="AlphaFoldDB" id="A0A5D3WHJ0"/>
<dbReference type="CDD" id="cd02869">
    <property type="entry name" value="PseudoU_synth_RluA_like"/>
    <property type="match status" value="1"/>
</dbReference>
<proteinExistence type="inferred from homology"/>
<sequence length="292" mass="32298">MGAMERIVDSLDTGLPLSEWLQRQFPAAPAGYLRQLLRKGRILADGRVAEADLPTRRGMRVRLPDSRRLREIAELAPALSILRETDDWLAVNKPAGLAVHRTAGVDTDLTSLLRQLVRRRGDRYRLSPVHRLDRGTSGVILFAKGHQAAGRLGKSLMAGLWRKTYLALAAGLAPPGGTLDQPLPIRGKIRPSRARFRRLASRNGQSLLLLELETGRTHQLRRQLAAAGWPILGDRRYGVDAPPLPPRPFLHCLRIELEDGQTLTAPLPRELRDGLRQWLASPDDGKGTGPTA</sequence>
<feature type="domain" description="Pseudouridine synthase RsuA/RluA-like" evidence="3">
    <location>
        <begin position="88"/>
        <end position="226"/>
    </location>
</feature>